<sequence>MVSQFFGLNIAASGLRAANAALNTTANNVSNKDTDGYSRQAVEQQASNALRVFTTYGCAGAGVDTIAIERIRNSFYDFKFRNNEALLGNVTQKNYYNGMIEQYLDDDGITGFSTLFTKMQASLQSVMTAAGTTETKSTYVSNVKSITEYFNNVYTSLQNLQSDVNAEIKLCADRITAIGTEIASLNQQINTIEMTGTTANELRDKRDVLLDDLSKIVSIETKESKVIDETQPDRDTGATRFQVWVAGSYELVDMYEYKQMVCVAREVDESVNQNDISGLYDIKWANSRFKDGDNVNELADFALDSRLIGGELQGLLAIRDGNNGQYFNGKGNGVEVDPQSDSCTITVDVASSYLMDMGKCTLPVSGTIHIGAKFYKYDSWSYDGGSKYTFTLDPDSLTSIPDDNRAVSVGYYNKYQGLPYYMEQMNEWIRKFSDEVNKIMVSGYTSDSLDGVYLLTGSQSTNSSAQYSYEELTSLSENKGYYNITAGNFEVNRVLLDNADRMATKSDITEGESEFGNLTKLNDMFNNKEVFRGATSGEFLTKVLADVALNRSNSDTLEKTYTALANTIDNQRLSESGVDEDEEAVNLVKFQNAYNLSSKMIQTLTEVYDRLILQTGV</sequence>
<evidence type="ECO:0000256" key="5">
    <source>
        <dbReference type="ARBA" id="ARBA00022525"/>
    </source>
</evidence>
<keyword evidence="11" id="KW-1185">Reference proteome</keyword>
<dbReference type="AlphaFoldDB" id="A0A1I5Y6P1"/>
<dbReference type="Pfam" id="PF22638">
    <property type="entry name" value="FlgK_D1"/>
    <property type="match status" value="1"/>
</dbReference>
<dbReference type="RefSeq" id="WP_074891740.1">
    <property type="nucleotide sequence ID" value="NZ_FOXO01000041.1"/>
</dbReference>
<keyword evidence="10" id="KW-0969">Cilium</keyword>
<keyword evidence="10" id="KW-0966">Cell projection</keyword>
<dbReference type="PANTHER" id="PTHR30033:SF1">
    <property type="entry name" value="FLAGELLAR HOOK-ASSOCIATED PROTEIN 1"/>
    <property type="match status" value="1"/>
</dbReference>
<evidence type="ECO:0000256" key="1">
    <source>
        <dbReference type="ARBA" id="ARBA00004365"/>
    </source>
</evidence>
<feature type="domain" description="Flagellar hook-associated protein FlgK helical" evidence="9">
    <location>
        <begin position="99"/>
        <end position="322"/>
    </location>
</feature>
<dbReference type="InterPro" id="IPR053927">
    <property type="entry name" value="FlgK_helical"/>
</dbReference>
<dbReference type="GO" id="GO:0009424">
    <property type="term" value="C:bacterial-type flagellum hook"/>
    <property type="evidence" value="ECO:0007669"/>
    <property type="project" value="InterPro"/>
</dbReference>
<dbReference type="GO" id="GO:0005576">
    <property type="term" value="C:extracellular region"/>
    <property type="evidence" value="ECO:0007669"/>
    <property type="project" value="UniProtKB-SubCell"/>
</dbReference>
<dbReference type="Pfam" id="PF00460">
    <property type="entry name" value="Flg_bb_rod"/>
    <property type="match status" value="1"/>
</dbReference>
<protein>
    <recommendedName>
        <fullName evidence="4">Flagellar hook-associated protein 1</fullName>
    </recommendedName>
</protein>
<accession>A0A1I5Y6P1</accession>
<dbReference type="GO" id="GO:0005198">
    <property type="term" value="F:structural molecule activity"/>
    <property type="evidence" value="ECO:0007669"/>
    <property type="project" value="InterPro"/>
</dbReference>
<dbReference type="InterPro" id="IPR001444">
    <property type="entry name" value="Flag_bb_rod_N"/>
</dbReference>
<evidence type="ECO:0000313" key="11">
    <source>
        <dbReference type="Proteomes" id="UP000182624"/>
    </source>
</evidence>
<gene>
    <name evidence="10" type="ORF">SAMN04487928_14122</name>
</gene>
<keyword evidence="6" id="KW-0975">Bacterial flagellum</keyword>
<proteinExistence type="inferred from homology"/>
<feature type="domain" description="Flagellar basal-body/hook protein C-terminal" evidence="8">
    <location>
        <begin position="571"/>
        <end position="611"/>
    </location>
</feature>
<dbReference type="InterPro" id="IPR010930">
    <property type="entry name" value="Flg_bb/hook_C_dom"/>
</dbReference>
<dbReference type="PRINTS" id="PR01005">
    <property type="entry name" value="FLGHOOKAP1"/>
</dbReference>
<feature type="domain" description="Flagellar basal body rod protein N-terminal" evidence="7">
    <location>
        <begin position="8"/>
        <end position="37"/>
    </location>
</feature>
<dbReference type="Pfam" id="PF06429">
    <property type="entry name" value="Flg_bbr_C"/>
    <property type="match status" value="1"/>
</dbReference>
<evidence type="ECO:0000256" key="4">
    <source>
        <dbReference type="ARBA" id="ARBA00016244"/>
    </source>
</evidence>
<name>A0A1I5Y6P1_9FIRM</name>
<dbReference type="Proteomes" id="UP000182624">
    <property type="component" value="Unassembled WGS sequence"/>
</dbReference>
<evidence type="ECO:0000259" key="7">
    <source>
        <dbReference type="Pfam" id="PF00460"/>
    </source>
</evidence>
<comment type="subcellular location">
    <subcellularLocation>
        <location evidence="1">Bacterial flagellum</location>
    </subcellularLocation>
    <subcellularLocation>
        <location evidence="2">Secreted</location>
    </subcellularLocation>
</comment>
<keyword evidence="5" id="KW-0964">Secreted</keyword>
<dbReference type="GO" id="GO:0044780">
    <property type="term" value="P:bacterial-type flagellum assembly"/>
    <property type="evidence" value="ECO:0007669"/>
    <property type="project" value="InterPro"/>
</dbReference>
<evidence type="ECO:0000256" key="6">
    <source>
        <dbReference type="ARBA" id="ARBA00023143"/>
    </source>
</evidence>
<dbReference type="SUPFAM" id="SSF64518">
    <property type="entry name" value="Phase 1 flagellin"/>
    <property type="match status" value="1"/>
</dbReference>
<organism evidence="10 11">
    <name type="scientific">Butyrivibrio proteoclasticus</name>
    <dbReference type="NCBI Taxonomy" id="43305"/>
    <lineage>
        <taxon>Bacteria</taxon>
        <taxon>Bacillati</taxon>
        <taxon>Bacillota</taxon>
        <taxon>Clostridia</taxon>
        <taxon>Lachnospirales</taxon>
        <taxon>Lachnospiraceae</taxon>
        <taxon>Butyrivibrio</taxon>
    </lineage>
</organism>
<evidence type="ECO:0000313" key="10">
    <source>
        <dbReference type="EMBL" id="SFQ39901.1"/>
    </source>
</evidence>
<dbReference type="EMBL" id="FOXO01000041">
    <property type="protein sequence ID" value="SFQ39901.1"/>
    <property type="molecule type" value="Genomic_DNA"/>
</dbReference>
<comment type="similarity">
    <text evidence="3">Belongs to the flagella basal body rod proteins family.</text>
</comment>
<evidence type="ECO:0000256" key="3">
    <source>
        <dbReference type="ARBA" id="ARBA00009677"/>
    </source>
</evidence>
<keyword evidence="10" id="KW-0282">Flagellum</keyword>
<dbReference type="PANTHER" id="PTHR30033">
    <property type="entry name" value="FLAGELLAR HOOK-ASSOCIATED PROTEIN 1"/>
    <property type="match status" value="1"/>
</dbReference>
<dbReference type="InterPro" id="IPR002371">
    <property type="entry name" value="FlgK"/>
</dbReference>
<evidence type="ECO:0000259" key="8">
    <source>
        <dbReference type="Pfam" id="PF06429"/>
    </source>
</evidence>
<evidence type="ECO:0000259" key="9">
    <source>
        <dbReference type="Pfam" id="PF22638"/>
    </source>
</evidence>
<reference evidence="11" key="1">
    <citation type="submission" date="2016-10" db="EMBL/GenBank/DDBJ databases">
        <authorList>
            <person name="Varghese N."/>
            <person name="Submissions S."/>
        </authorList>
    </citation>
    <scope>NUCLEOTIDE SEQUENCE [LARGE SCALE GENOMIC DNA]</scope>
    <source>
        <strain evidence="11">P18</strain>
    </source>
</reference>
<evidence type="ECO:0000256" key="2">
    <source>
        <dbReference type="ARBA" id="ARBA00004613"/>
    </source>
</evidence>
<dbReference type="OrthoDB" id="9802553at2"/>